<proteinExistence type="predicted"/>
<protein>
    <submittedName>
        <fullName evidence="1">Uncharacterized protein</fullName>
    </submittedName>
</protein>
<feature type="non-terminal residue" evidence="1">
    <location>
        <position position="1"/>
    </location>
</feature>
<gene>
    <name evidence="1" type="primary">ORF205505</name>
</gene>
<dbReference type="AlphaFoldDB" id="A0A0B7BQH6"/>
<name>A0A0B7BQH6_9EUPU</name>
<accession>A0A0B7BQH6</accession>
<reference evidence="1" key="1">
    <citation type="submission" date="2014-12" db="EMBL/GenBank/DDBJ databases">
        <title>Insight into the proteome of Arion vulgaris.</title>
        <authorList>
            <person name="Aradska J."/>
            <person name="Bulat T."/>
            <person name="Smidak R."/>
            <person name="Sarate P."/>
            <person name="Gangsoo J."/>
            <person name="Sialana F."/>
            <person name="Bilban M."/>
            <person name="Lubec G."/>
        </authorList>
    </citation>
    <scope>NUCLEOTIDE SEQUENCE</scope>
    <source>
        <tissue evidence="1">Skin</tissue>
    </source>
</reference>
<dbReference type="EMBL" id="HACG01048257">
    <property type="protein sequence ID" value="CEK95122.1"/>
    <property type="molecule type" value="Transcribed_RNA"/>
</dbReference>
<evidence type="ECO:0000313" key="1">
    <source>
        <dbReference type="EMBL" id="CEK95122.1"/>
    </source>
</evidence>
<sequence length="52" mass="6062">CFPYHQCSHNSGKPYFNFRDTCNLVHTQNFGPNSQNFHSKVTNTACAHFHYL</sequence>
<organism evidence="1">
    <name type="scientific">Arion vulgaris</name>
    <dbReference type="NCBI Taxonomy" id="1028688"/>
    <lineage>
        <taxon>Eukaryota</taxon>
        <taxon>Metazoa</taxon>
        <taxon>Spiralia</taxon>
        <taxon>Lophotrochozoa</taxon>
        <taxon>Mollusca</taxon>
        <taxon>Gastropoda</taxon>
        <taxon>Heterobranchia</taxon>
        <taxon>Euthyneura</taxon>
        <taxon>Panpulmonata</taxon>
        <taxon>Eupulmonata</taxon>
        <taxon>Stylommatophora</taxon>
        <taxon>Helicina</taxon>
        <taxon>Arionoidea</taxon>
        <taxon>Arionidae</taxon>
        <taxon>Arion</taxon>
    </lineage>
</organism>